<comment type="catalytic activity">
    <reaction evidence="9">
        <text>L-seryl-[protein] + ATP = O-phospho-L-seryl-[protein] + ADP + H(+)</text>
        <dbReference type="Rhea" id="RHEA:17989"/>
        <dbReference type="Rhea" id="RHEA-COMP:9863"/>
        <dbReference type="Rhea" id="RHEA-COMP:11604"/>
        <dbReference type="ChEBI" id="CHEBI:15378"/>
        <dbReference type="ChEBI" id="CHEBI:29999"/>
        <dbReference type="ChEBI" id="CHEBI:30616"/>
        <dbReference type="ChEBI" id="CHEBI:83421"/>
        <dbReference type="ChEBI" id="CHEBI:456216"/>
        <dbReference type="EC" id="2.7.11.1"/>
    </reaction>
</comment>
<evidence type="ECO:0000259" key="15">
    <source>
        <dbReference type="PROSITE" id="PS51285"/>
    </source>
</evidence>
<gene>
    <name evidence="16" type="ORF">POCULU_LOCUS6415</name>
</gene>
<protein>
    <recommendedName>
        <fullName evidence="1">non-specific serine/threonine protein kinase</fullName>
        <ecNumber evidence="1">2.7.11.1</ecNumber>
    </recommendedName>
</protein>
<dbReference type="InterPro" id="IPR011009">
    <property type="entry name" value="Kinase-like_dom_sf"/>
</dbReference>
<dbReference type="GO" id="GO:0000160">
    <property type="term" value="P:phosphorelay signal transduction system"/>
    <property type="evidence" value="ECO:0007669"/>
    <property type="project" value="InterPro"/>
</dbReference>
<dbReference type="PROSITE" id="PS51285">
    <property type="entry name" value="AGC_KINASE_CTER"/>
    <property type="match status" value="1"/>
</dbReference>
<feature type="compositionally biased region" description="Low complexity" evidence="11">
    <location>
        <begin position="859"/>
        <end position="879"/>
    </location>
</feature>
<dbReference type="Pfam" id="PF00072">
    <property type="entry name" value="Response_reg"/>
    <property type="match status" value="1"/>
</dbReference>
<keyword evidence="17" id="KW-1185">Reference proteome</keyword>
<dbReference type="EMBL" id="CAJVPJ010001174">
    <property type="protein sequence ID" value="CAG8579485.1"/>
    <property type="molecule type" value="Genomic_DNA"/>
</dbReference>
<dbReference type="InterPro" id="IPR001789">
    <property type="entry name" value="Sig_transdc_resp-reg_receiver"/>
</dbReference>
<keyword evidence="4" id="KW-0808">Transferase</keyword>
<evidence type="ECO:0000256" key="6">
    <source>
        <dbReference type="ARBA" id="ARBA00022777"/>
    </source>
</evidence>
<dbReference type="CDD" id="cd05611">
    <property type="entry name" value="STKc_Rim15_like"/>
    <property type="match status" value="1"/>
</dbReference>
<dbReference type="PANTHER" id="PTHR24356:SF1">
    <property type="entry name" value="SERINE_THREONINE-PROTEIN KINASE GREATWALL"/>
    <property type="match status" value="1"/>
</dbReference>
<evidence type="ECO:0000313" key="16">
    <source>
        <dbReference type="EMBL" id="CAG8579485.1"/>
    </source>
</evidence>
<dbReference type="PROSITE" id="PS50011">
    <property type="entry name" value="PROTEIN_KINASE_DOM"/>
    <property type="match status" value="1"/>
</dbReference>
<feature type="compositionally biased region" description="Polar residues" evidence="11">
    <location>
        <begin position="39"/>
        <end position="53"/>
    </location>
</feature>
<evidence type="ECO:0000256" key="1">
    <source>
        <dbReference type="ARBA" id="ARBA00012513"/>
    </source>
</evidence>
<keyword evidence="2" id="KW-0723">Serine/threonine-protein kinase</keyword>
<feature type="domain" description="AGC-kinase C-terminal" evidence="15">
    <location>
        <begin position="1074"/>
        <end position="1168"/>
    </location>
</feature>
<dbReference type="CDD" id="cd17546">
    <property type="entry name" value="REC_hyHK_CKI1_RcsC-like"/>
    <property type="match status" value="1"/>
</dbReference>
<proteinExistence type="predicted"/>
<reference evidence="16" key="1">
    <citation type="submission" date="2021-06" db="EMBL/GenBank/DDBJ databases">
        <authorList>
            <person name="Kallberg Y."/>
            <person name="Tangrot J."/>
            <person name="Rosling A."/>
        </authorList>
    </citation>
    <scope>NUCLEOTIDE SEQUENCE</scope>
    <source>
        <strain evidence="16">IA702</strain>
    </source>
</reference>
<dbReference type="EC" id="2.7.11.1" evidence="1"/>
<feature type="domain" description="PAS" evidence="14">
    <location>
        <begin position="203"/>
        <end position="276"/>
    </location>
</feature>
<name>A0A9N9G5W0_9GLOM</name>
<feature type="region of interest" description="Disordered" evidence="11">
    <location>
        <begin position="1182"/>
        <end position="1256"/>
    </location>
</feature>
<keyword evidence="7" id="KW-0067">ATP-binding</keyword>
<dbReference type="Gene3D" id="3.40.50.2300">
    <property type="match status" value="1"/>
</dbReference>
<evidence type="ECO:0000256" key="11">
    <source>
        <dbReference type="SAM" id="MobiDB-lite"/>
    </source>
</evidence>
<feature type="region of interest" description="Disordered" evidence="11">
    <location>
        <begin position="912"/>
        <end position="939"/>
    </location>
</feature>
<dbReference type="Pfam" id="PF00069">
    <property type="entry name" value="Pkinase"/>
    <property type="match status" value="2"/>
</dbReference>
<dbReference type="Proteomes" id="UP000789572">
    <property type="component" value="Unassembled WGS sequence"/>
</dbReference>
<dbReference type="SMART" id="SM00448">
    <property type="entry name" value="REC"/>
    <property type="match status" value="1"/>
</dbReference>
<feature type="compositionally biased region" description="Basic and acidic residues" evidence="11">
    <location>
        <begin position="651"/>
        <end position="661"/>
    </location>
</feature>
<keyword evidence="5" id="KW-0547">Nucleotide-binding</keyword>
<feature type="region of interest" description="Disordered" evidence="11">
    <location>
        <begin position="1"/>
        <end position="53"/>
    </location>
</feature>
<dbReference type="FunFam" id="1.10.510.10:FF:000340">
    <property type="entry name" value="Serine threonine protein kinase"/>
    <property type="match status" value="1"/>
</dbReference>
<dbReference type="CDD" id="cd00130">
    <property type="entry name" value="PAS"/>
    <property type="match status" value="1"/>
</dbReference>
<dbReference type="InterPro" id="IPR050236">
    <property type="entry name" value="Ser_Thr_kinase_AGC"/>
</dbReference>
<dbReference type="FunFam" id="3.30.200.20:FF:001008">
    <property type="entry name" value="Serine/threonine-protein kinase cek1"/>
    <property type="match status" value="1"/>
</dbReference>
<evidence type="ECO:0000256" key="10">
    <source>
        <dbReference type="PROSITE-ProRule" id="PRU00169"/>
    </source>
</evidence>
<evidence type="ECO:0000256" key="2">
    <source>
        <dbReference type="ARBA" id="ARBA00022527"/>
    </source>
</evidence>
<dbReference type="SUPFAM" id="SSF55785">
    <property type="entry name" value="PYP-like sensor domain (PAS domain)"/>
    <property type="match status" value="1"/>
</dbReference>
<keyword evidence="3 10" id="KW-0597">Phosphoprotein</keyword>
<evidence type="ECO:0000256" key="5">
    <source>
        <dbReference type="ARBA" id="ARBA00022741"/>
    </source>
</evidence>
<evidence type="ECO:0000259" key="13">
    <source>
        <dbReference type="PROSITE" id="PS50110"/>
    </source>
</evidence>
<feature type="compositionally biased region" description="Low complexity" evidence="11">
    <location>
        <begin position="664"/>
        <end position="682"/>
    </location>
</feature>
<evidence type="ECO:0000256" key="9">
    <source>
        <dbReference type="ARBA" id="ARBA00048679"/>
    </source>
</evidence>
<dbReference type="PANTHER" id="PTHR24356">
    <property type="entry name" value="SERINE/THREONINE-PROTEIN KINASE"/>
    <property type="match status" value="1"/>
</dbReference>
<evidence type="ECO:0000256" key="7">
    <source>
        <dbReference type="ARBA" id="ARBA00022840"/>
    </source>
</evidence>
<feature type="compositionally biased region" description="Polar residues" evidence="11">
    <location>
        <begin position="912"/>
        <end position="932"/>
    </location>
</feature>
<dbReference type="FunFam" id="1.10.510.10:FF:000580">
    <property type="entry name" value="AGC protein kinase"/>
    <property type="match status" value="1"/>
</dbReference>
<evidence type="ECO:0000259" key="12">
    <source>
        <dbReference type="PROSITE" id="PS50011"/>
    </source>
</evidence>
<evidence type="ECO:0000256" key="3">
    <source>
        <dbReference type="ARBA" id="ARBA00022553"/>
    </source>
</evidence>
<accession>A0A9N9G5W0</accession>
<dbReference type="Gene3D" id="3.30.450.20">
    <property type="entry name" value="PAS domain"/>
    <property type="match status" value="1"/>
</dbReference>
<comment type="caution">
    <text evidence="16">The sequence shown here is derived from an EMBL/GenBank/DDBJ whole genome shotgun (WGS) entry which is preliminary data.</text>
</comment>
<evidence type="ECO:0000256" key="8">
    <source>
        <dbReference type="ARBA" id="ARBA00047899"/>
    </source>
</evidence>
<feature type="modified residue" description="4-aspartylphosphate" evidence="10">
    <location>
        <position position="1388"/>
    </location>
</feature>
<comment type="catalytic activity">
    <reaction evidence="8">
        <text>L-threonyl-[protein] + ATP = O-phospho-L-threonyl-[protein] + ADP + H(+)</text>
        <dbReference type="Rhea" id="RHEA:46608"/>
        <dbReference type="Rhea" id="RHEA-COMP:11060"/>
        <dbReference type="Rhea" id="RHEA-COMP:11605"/>
        <dbReference type="ChEBI" id="CHEBI:15378"/>
        <dbReference type="ChEBI" id="CHEBI:30013"/>
        <dbReference type="ChEBI" id="CHEBI:30616"/>
        <dbReference type="ChEBI" id="CHEBI:61977"/>
        <dbReference type="ChEBI" id="CHEBI:456216"/>
        <dbReference type="EC" id="2.7.11.1"/>
    </reaction>
</comment>
<feature type="region of interest" description="Disordered" evidence="11">
    <location>
        <begin position="373"/>
        <end position="393"/>
    </location>
</feature>
<evidence type="ECO:0000259" key="14">
    <source>
        <dbReference type="PROSITE" id="PS50112"/>
    </source>
</evidence>
<dbReference type="PROSITE" id="PS50112">
    <property type="entry name" value="PAS"/>
    <property type="match status" value="1"/>
</dbReference>
<dbReference type="InterPro" id="IPR000719">
    <property type="entry name" value="Prot_kinase_dom"/>
</dbReference>
<feature type="region of interest" description="Disordered" evidence="11">
    <location>
        <begin position="638"/>
        <end position="682"/>
    </location>
</feature>
<dbReference type="GO" id="GO:0005737">
    <property type="term" value="C:cytoplasm"/>
    <property type="evidence" value="ECO:0007669"/>
    <property type="project" value="TreeGrafter"/>
</dbReference>
<dbReference type="GO" id="GO:0005524">
    <property type="term" value="F:ATP binding"/>
    <property type="evidence" value="ECO:0007669"/>
    <property type="project" value="UniProtKB-KW"/>
</dbReference>
<dbReference type="GO" id="GO:0005634">
    <property type="term" value="C:nucleus"/>
    <property type="evidence" value="ECO:0007669"/>
    <property type="project" value="TreeGrafter"/>
</dbReference>
<feature type="compositionally biased region" description="Low complexity" evidence="11">
    <location>
        <begin position="1213"/>
        <end position="1239"/>
    </location>
</feature>
<evidence type="ECO:0000313" key="17">
    <source>
        <dbReference type="Proteomes" id="UP000789572"/>
    </source>
</evidence>
<feature type="domain" description="Protein kinase" evidence="12">
    <location>
        <begin position="687"/>
        <end position="1073"/>
    </location>
</feature>
<dbReference type="InterPro" id="IPR000961">
    <property type="entry name" value="AGC-kinase_C"/>
</dbReference>
<dbReference type="SUPFAM" id="SSF56112">
    <property type="entry name" value="Protein kinase-like (PK-like)"/>
    <property type="match status" value="1"/>
</dbReference>
<feature type="compositionally biased region" description="Polar residues" evidence="11">
    <location>
        <begin position="638"/>
        <end position="647"/>
    </location>
</feature>
<dbReference type="SMART" id="SM00220">
    <property type="entry name" value="S_TKc"/>
    <property type="match status" value="1"/>
</dbReference>
<dbReference type="GO" id="GO:0004674">
    <property type="term" value="F:protein serine/threonine kinase activity"/>
    <property type="evidence" value="ECO:0007669"/>
    <property type="project" value="UniProtKB-KW"/>
</dbReference>
<dbReference type="SUPFAM" id="SSF52172">
    <property type="entry name" value="CheY-like"/>
    <property type="match status" value="1"/>
</dbReference>
<dbReference type="PROSITE" id="PS00108">
    <property type="entry name" value="PROTEIN_KINASE_ST"/>
    <property type="match status" value="1"/>
</dbReference>
<organism evidence="16 17">
    <name type="scientific">Paraglomus occultum</name>
    <dbReference type="NCBI Taxonomy" id="144539"/>
    <lineage>
        <taxon>Eukaryota</taxon>
        <taxon>Fungi</taxon>
        <taxon>Fungi incertae sedis</taxon>
        <taxon>Mucoromycota</taxon>
        <taxon>Glomeromycotina</taxon>
        <taxon>Glomeromycetes</taxon>
        <taxon>Paraglomerales</taxon>
        <taxon>Paraglomeraceae</taxon>
        <taxon>Paraglomus</taxon>
    </lineage>
</organism>
<dbReference type="InterPro" id="IPR008271">
    <property type="entry name" value="Ser/Thr_kinase_AS"/>
</dbReference>
<dbReference type="InterPro" id="IPR011006">
    <property type="entry name" value="CheY-like_superfamily"/>
</dbReference>
<dbReference type="Gene3D" id="1.10.510.10">
    <property type="entry name" value="Transferase(Phosphotransferase) domain 1"/>
    <property type="match status" value="2"/>
</dbReference>
<dbReference type="Gene3D" id="3.30.200.20">
    <property type="entry name" value="Phosphorylase Kinase, domain 1"/>
    <property type="match status" value="1"/>
</dbReference>
<dbReference type="GO" id="GO:1901992">
    <property type="term" value="P:positive regulation of mitotic cell cycle phase transition"/>
    <property type="evidence" value="ECO:0007669"/>
    <property type="project" value="UniProtKB-ARBA"/>
</dbReference>
<evidence type="ECO:0000256" key="4">
    <source>
        <dbReference type="ARBA" id="ARBA00022679"/>
    </source>
</evidence>
<dbReference type="InterPro" id="IPR000014">
    <property type="entry name" value="PAS"/>
</dbReference>
<feature type="region of interest" description="Disordered" evidence="11">
    <location>
        <begin position="845"/>
        <end position="879"/>
    </location>
</feature>
<feature type="region of interest" description="Disordered" evidence="11">
    <location>
        <begin position="1295"/>
        <end position="1319"/>
    </location>
</feature>
<dbReference type="InterPro" id="IPR035965">
    <property type="entry name" value="PAS-like_dom_sf"/>
</dbReference>
<dbReference type="OrthoDB" id="162894at2759"/>
<feature type="compositionally biased region" description="Polar residues" evidence="11">
    <location>
        <begin position="18"/>
        <end position="28"/>
    </location>
</feature>
<sequence length="1458" mass="162551">MTVANEPVDNSKERVSSLAPTDVNSCRSASGMPEVFSGDRNSNSNTPVSQQNDKNYNSRLALISEDSYRATPFIEALQELIAAAQSILDTSLSDLLTNPTHCEDIVRKVQQQGRHWDDNPDWPCRRYYVTLLLALADLTRLVRLWEAEKGFWNLRDEEEVGNDTLRGIKFVFHTGTDQDEDDVKGSAVEDVDTAEDVEEAIREDEDLQEAAKQGQSMNVIMDLSLSDCRIMYLSPSWNSVVGSDPRQVLEQPIAQFLAPDDADVFAKATEQLLQDFSRSLEIKFRLKPSDFDAYFSDTEEDDDEFSYLEMEGKGIIVYDRATRIASRTIWVIKPIDDGLWEADKKEAEHMSNISEEAGDNNMMWHQYQRIPTSPSAHNLDAPEPPDGVDSYYEQPRSECSETETQSKPVLCHICERHIPPIFFERHSAACADLNRATMDVAMCNDGIGELKGQIRSMMQENIGVSEQQSATHNRDQKQIEHDALSSMNDILNVALEISTPESKDESDDNKRLALISPRSESNIASILSWKPPVLNAIPMSELAVDVETVIRGKVEAVNNLKSAIDKFEEIRMAIEEYTNSKGISSQDDGIQFSYDDPDTKLPSIASEVDTELSIPTIDTYDADSSLQVDADIGQETGECQTVGQNMSPRIAEPKDSTDIIDARSSASPPTSSPRMSSKPSQPSIKDFEIIKPISKGAFGSVYLSKKRTTGDYYAIKVLKKSDMIAKNQVTNVKAERMILMTQTDSPFVVKLYFSFQSKDYLYLVMEYLNGGDCAALVKAIGGLPEDWARKYLAEVVLGLEYLHNRGIVHRDLKPDNLLIDQNGHLKLTDFGLSRIGFLGRQTRNESVANDGKGHKRWPSRMSSFDASSSSPTTPDSMNSHPFPQSYFGLLLSHNKRSSVCSSGSAENSFIGTTSAAQSAPDTPSSPAGSTPLKSGFFDELQNSTPMSANSLSTSISTNNHVYINPEKQESTKNFVGTPDYLAPESILGMEKNDMVDWWALGVICYEFLYGIPPFHAETPEKVFENILSRKIEWYDDVEISWQARDFIERLLCMNAEDRLGANGANEVKSHPFFKGINWETILNEPADFVPQPKDMEDTDYFDGRGAQTAQFNDVEELMPAVKTEEIRKKNHVGPETADLGEGELKEQENVDDFGTFVYKNLPVLEKANLDIIRRLRSDFGNLNLDNGNGKIRQMLIPPRSQRPRLGSMSEIRPSNGSPTLSTSSISSGSQIGPSSPLSPVLQGENSDSRSGDSQAPLSYVRHVVKEKHRRNSLPTRLRIPLLGNVDRSAALSDTPRLNRTRHESISRAPSITRDSHPRSNNVIQSISRNMRISRRPLDCLVAEDNPISAKIMETILSKLNCRCVVVRNGAEAVRCALGDVKFDIIFMDIRMPIIDGELATRMIKSTKNINMTTPIVAVTAYEHNAGISRTFDDVISKPVEKNKILSELEHFCYCNSGG</sequence>
<feature type="domain" description="Response regulatory" evidence="13">
    <location>
        <begin position="1338"/>
        <end position="1452"/>
    </location>
</feature>
<dbReference type="PROSITE" id="PS50110">
    <property type="entry name" value="RESPONSE_REGULATORY"/>
    <property type="match status" value="1"/>
</dbReference>
<keyword evidence="6" id="KW-0418">Kinase</keyword>